<dbReference type="Proteomes" id="UP000252519">
    <property type="component" value="Unassembled WGS sequence"/>
</dbReference>
<name>A0A368H3J6_ANCCA</name>
<organism evidence="3 4">
    <name type="scientific">Ancylostoma caninum</name>
    <name type="common">Dog hookworm</name>
    <dbReference type="NCBI Taxonomy" id="29170"/>
    <lineage>
        <taxon>Eukaryota</taxon>
        <taxon>Metazoa</taxon>
        <taxon>Ecdysozoa</taxon>
        <taxon>Nematoda</taxon>
        <taxon>Chromadorea</taxon>
        <taxon>Rhabditida</taxon>
        <taxon>Rhabditina</taxon>
        <taxon>Rhabditomorpha</taxon>
        <taxon>Strongyloidea</taxon>
        <taxon>Ancylostomatidae</taxon>
        <taxon>Ancylostomatinae</taxon>
        <taxon>Ancylostoma</taxon>
    </lineage>
</organism>
<reference evidence="3 4" key="1">
    <citation type="submission" date="2014-10" db="EMBL/GenBank/DDBJ databases">
        <title>Draft genome of the hookworm Ancylostoma caninum.</title>
        <authorList>
            <person name="Mitreva M."/>
        </authorList>
    </citation>
    <scope>NUCLEOTIDE SEQUENCE [LARGE SCALE GENOMIC DNA]</scope>
    <source>
        <strain evidence="3 4">Baltimore</strain>
    </source>
</reference>
<protein>
    <submittedName>
        <fullName evidence="3">Uncharacterized protein</fullName>
    </submittedName>
</protein>
<evidence type="ECO:0000256" key="1">
    <source>
        <dbReference type="SAM" id="Coils"/>
    </source>
</evidence>
<gene>
    <name evidence="3" type="ORF">ANCCAN_02740</name>
</gene>
<accession>A0A368H3J6</accession>
<evidence type="ECO:0000256" key="2">
    <source>
        <dbReference type="SAM" id="MobiDB-lite"/>
    </source>
</evidence>
<feature type="compositionally biased region" description="Basic and acidic residues" evidence="2">
    <location>
        <begin position="128"/>
        <end position="145"/>
    </location>
</feature>
<dbReference type="OrthoDB" id="5804550at2759"/>
<keyword evidence="4" id="KW-1185">Reference proteome</keyword>
<evidence type="ECO:0000313" key="3">
    <source>
        <dbReference type="EMBL" id="RCN51171.1"/>
    </source>
</evidence>
<feature type="compositionally biased region" description="Polar residues" evidence="2">
    <location>
        <begin position="146"/>
        <end position="160"/>
    </location>
</feature>
<dbReference type="STRING" id="29170.A0A368H3J6"/>
<sequence>MIHCRKAVKKCSDRRILENLRSVALSISQCSRYESEEDEFLRELEDMRASLQNSEQEDEVVPQDPAPILSVLCSLVDEIGSLRTENRRLKTRLAPPPSRSKNVVQRVSAIFDAHSNIFPRLRRSAHAEIRTGARERLTTPPRKDPLTTSSISTDFSQGSGRTRAPPLVEPELSESDVEDSYRKVERRNRRTAVRRCDMSMSECTSPSSASSSRDPSEAMTSSRSSFLELIGFRKRNVAVSATSLLPPTKPILKKRKRRVSEDEANGLYSNIGVFFEQFYSVMTQLKI</sequence>
<feature type="coiled-coil region" evidence="1">
    <location>
        <begin position="30"/>
        <end position="57"/>
    </location>
</feature>
<dbReference type="EMBL" id="JOJR01000016">
    <property type="protein sequence ID" value="RCN51171.1"/>
    <property type="molecule type" value="Genomic_DNA"/>
</dbReference>
<dbReference type="AlphaFoldDB" id="A0A368H3J6"/>
<feature type="region of interest" description="Disordered" evidence="2">
    <location>
        <begin position="128"/>
        <end position="220"/>
    </location>
</feature>
<feature type="compositionally biased region" description="Basic residues" evidence="2">
    <location>
        <begin position="184"/>
        <end position="193"/>
    </location>
</feature>
<feature type="compositionally biased region" description="Low complexity" evidence="2">
    <location>
        <begin position="198"/>
        <end position="213"/>
    </location>
</feature>
<keyword evidence="1" id="KW-0175">Coiled coil</keyword>
<proteinExistence type="predicted"/>
<evidence type="ECO:0000313" key="4">
    <source>
        <dbReference type="Proteomes" id="UP000252519"/>
    </source>
</evidence>
<comment type="caution">
    <text evidence="3">The sequence shown here is derived from an EMBL/GenBank/DDBJ whole genome shotgun (WGS) entry which is preliminary data.</text>
</comment>